<reference evidence="1 3" key="2">
    <citation type="submission" date="2018-11" db="EMBL/GenBank/DDBJ databases">
        <authorList>
            <consortium name="Pathogen Informatics"/>
        </authorList>
    </citation>
    <scope>NUCLEOTIDE SEQUENCE [LARGE SCALE GENOMIC DNA]</scope>
</reference>
<evidence type="ECO:0000313" key="2">
    <source>
        <dbReference type="Proteomes" id="UP000038040"/>
    </source>
</evidence>
<sequence length="213" mass="25096">MEKTEVESQKLQPLINLPKLQLMKFDGSIRSWVAFKDNFLSTIGNRNLDPVDKLRYLISCLEGEAKELVEGFPMDDESYRNLWEILENRYGDKSIIIEELYKELRELNPKTKDIKEIRKDLERIFRQLISLGEDINNNSILSMAQAKLPIFVLKRVLEEKRKCSTWDISESRNVMKTCEEEKLLLSRMISSGDKEKLQKHKTINNFKKENRSP</sequence>
<dbReference type="EMBL" id="UYYG01001153">
    <property type="protein sequence ID" value="VDN55809.1"/>
    <property type="molecule type" value="Genomic_DNA"/>
</dbReference>
<dbReference type="PANTHER" id="PTHR22954">
    <property type="entry name" value="RETROVIRAL PROTEASE-RELATED"/>
    <property type="match status" value="1"/>
</dbReference>
<protein>
    <submittedName>
        <fullName evidence="1 4">Uncharacterized protein</fullName>
    </submittedName>
</protein>
<proteinExistence type="predicted"/>
<dbReference type="Pfam" id="PF03564">
    <property type="entry name" value="DUF1759"/>
    <property type="match status" value="1"/>
</dbReference>
<gene>
    <name evidence="1" type="ORF">DME_LOCUS5782</name>
</gene>
<dbReference type="Proteomes" id="UP000274756">
    <property type="component" value="Unassembled WGS sequence"/>
</dbReference>
<name>A0A0N4U3V3_DRAME</name>
<evidence type="ECO:0000313" key="4">
    <source>
        <dbReference type="WBParaSite" id="DME_0000142201-mRNA-1"/>
    </source>
</evidence>
<dbReference type="InterPro" id="IPR005312">
    <property type="entry name" value="DUF1759"/>
</dbReference>
<evidence type="ECO:0000313" key="1">
    <source>
        <dbReference type="EMBL" id="VDN55809.1"/>
    </source>
</evidence>
<organism evidence="2 4">
    <name type="scientific">Dracunculus medinensis</name>
    <name type="common">Guinea worm</name>
    <dbReference type="NCBI Taxonomy" id="318479"/>
    <lineage>
        <taxon>Eukaryota</taxon>
        <taxon>Metazoa</taxon>
        <taxon>Ecdysozoa</taxon>
        <taxon>Nematoda</taxon>
        <taxon>Chromadorea</taxon>
        <taxon>Rhabditida</taxon>
        <taxon>Spirurina</taxon>
        <taxon>Dracunculoidea</taxon>
        <taxon>Dracunculidae</taxon>
        <taxon>Dracunculus</taxon>
    </lineage>
</organism>
<evidence type="ECO:0000313" key="3">
    <source>
        <dbReference type="Proteomes" id="UP000274756"/>
    </source>
</evidence>
<dbReference type="PANTHER" id="PTHR22954:SF3">
    <property type="entry name" value="PROTEIN CBG08539"/>
    <property type="match status" value="1"/>
</dbReference>
<reference evidence="4" key="1">
    <citation type="submission" date="2017-02" db="UniProtKB">
        <authorList>
            <consortium name="WormBaseParasite"/>
        </authorList>
    </citation>
    <scope>IDENTIFICATION</scope>
</reference>
<dbReference type="OrthoDB" id="5864015at2759"/>
<dbReference type="WBParaSite" id="DME_0000142201-mRNA-1">
    <property type="protein sequence ID" value="DME_0000142201-mRNA-1"/>
    <property type="gene ID" value="DME_0000142201"/>
</dbReference>
<accession>A0A0N4U3V3</accession>
<dbReference type="AlphaFoldDB" id="A0A0N4U3V3"/>
<keyword evidence="3" id="KW-1185">Reference proteome</keyword>
<dbReference type="STRING" id="318479.A0A0N4U3V3"/>
<dbReference type="Proteomes" id="UP000038040">
    <property type="component" value="Unplaced"/>
</dbReference>